<dbReference type="InterPro" id="IPR000184">
    <property type="entry name" value="Bac_surfAg_D15"/>
</dbReference>
<protein>
    <submittedName>
        <fullName evidence="6">Outer membrane protein assembly complex, YaeT protein</fullName>
    </submittedName>
</protein>
<dbReference type="EMBL" id="CP027806">
    <property type="protein sequence ID" value="AXJ02516.1"/>
    <property type="molecule type" value="Genomic_DNA"/>
</dbReference>
<gene>
    <name evidence="6" type="ORF">CYPRO_3283</name>
</gene>
<evidence type="ECO:0000256" key="4">
    <source>
        <dbReference type="ARBA" id="ARBA00023136"/>
    </source>
</evidence>
<reference evidence="6 7" key="1">
    <citation type="submission" date="2018-03" db="EMBL/GenBank/DDBJ databases">
        <title>Phenotypic and genomic properties of Cyclonatronum proteinivorum gen. nov., sp. nov., a haloalkaliphilic bacteroidete from soda lakes possessing Na+-translocating rhodopsin.</title>
        <authorList>
            <person name="Toshchakov S.V."/>
            <person name="Korzhenkov A."/>
            <person name="Samarov N.I."/>
            <person name="Kublanov I.V."/>
            <person name="Muntyan M.S."/>
            <person name="Sorokin D.Y."/>
        </authorList>
    </citation>
    <scope>NUCLEOTIDE SEQUENCE [LARGE SCALE GENOMIC DNA]</scope>
    <source>
        <strain evidence="6 7">Omega</strain>
    </source>
</reference>
<evidence type="ECO:0000256" key="2">
    <source>
        <dbReference type="ARBA" id="ARBA00022452"/>
    </source>
</evidence>
<dbReference type="Proteomes" id="UP000254808">
    <property type="component" value="Chromosome"/>
</dbReference>
<proteinExistence type="predicted"/>
<organism evidence="6 7">
    <name type="scientific">Cyclonatronum proteinivorum</name>
    <dbReference type="NCBI Taxonomy" id="1457365"/>
    <lineage>
        <taxon>Bacteria</taxon>
        <taxon>Pseudomonadati</taxon>
        <taxon>Balneolota</taxon>
        <taxon>Balneolia</taxon>
        <taxon>Balneolales</taxon>
        <taxon>Cyclonatronaceae</taxon>
        <taxon>Cyclonatronum</taxon>
    </lineage>
</organism>
<dbReference type="PROSITE" id="PS51779">
    <property type="entry name" value="POTRA"/>
    <property type="match status" value="1"/>
</dbReference>
<sequence>MRAPAALPLASALSPFLFYHFHRAVIPVNFFCLRTHITASFLAVLFLLFVHAGQTLAAESFSTGERTYAVERSVFPAIDNGSDRRPQVRRVRIRGNETFPDMVLMNIIATEAPAFFRRMQFWRPDEFDYSLNEVRRDAIRIERFYRRRGFYDVAVTFDIQEGRRDHQRLVTFFVDEGEPTRVHSLELIFENTDEEKIEEIRQMRDFQRAENNNPLQVSRRYEAVKHPDIESAYLTALRNSGFAFARTRIEADVDTLRRKADVRVIMEPKQIATFRDIFVEGELSVPEDLIRFQSAIRPGDVYSLRKMRDAQQLLFRHPLMRLVTISVPDQEPGEEVDIRIRIREQALRSVKVQAGFGNEELLRGQVTWTHRNPLGNGHRFTISSRASFIEQRGNLEYLIPGFVNPRSNLAITPFALRKDEDNYLIYRYGINNNITYYFSQFLVGSVSYELSRNDERLKDGGRARTDSTQVFNISSLRLSALYNESSGDISRGWAVRPNAEFSGLFGTGSLTYQRFSLDVRRFIDFSSTTQLALRADSGLLLSRDPFDTPANIRFYAGGANSVRGYSRRQLGPKRPVFNSEGEFRQYLPLGGQAVLMFNTELRQGLPGFLRNVQLAGFLDGGQVWLNYNEFDPRDFQYGAGGGIRYMSPIGPIRLDIGWKLNPSDEDLNRFNGQDRGGVNRWALHFSIGQAF</sequence>
<dbReference type="Gene3D" id="2.40.160.50">
    <property type="entry name" value="membrane protein fhac: a member of the omp85/tpsb transporter family"/>
    <property type="match status" value="1"/>
</dbReference>
<feature type="domain" description="POTRA" evidence="5">
    <location>
        <begin position="272"/>
        <end position="345"/>
    </location>
</feature>
<dbReference type="Pfam" id="PF07244">
    <property type="entry name" value="POTRA"/>
    <property type="match status" value="2"/>
</dbReference>
<name>A0A345UPW4_9BACT</name>
<accession>A0A345UPW4</accession>
<keyword evidence="4" id="KW-0472">Membrane</keyword>
<evidence type="ECO:0000256" key="3">
    <source>
        <dbReference type="ARBA" id="ARBA00022692"/>
    </source>
</evidence>
<keyword evidence="3" id="KW-0812">Transmembrane</keyword>
<dbReference type="PANTHER" id="PTHR12815:SF18">
    <property type="entry name" value="SORTING AND ASSEMBLY MACHINERY COMPONENT 50 HOMOLOG"/>
    <property type="match status" value="1"/>
</dbReference>
<dbReference type="InterPro" id="IPR034746">
    <property type="entry name" value="POTRA"/>
</dbReference>
<comment type="subcellular location">
    <subcellularLocation>
        <location evidence="1">Membrane</location>
    </subcellularLocation>
</comment>
<evidence type="ECO:0000259" key="5">
    <source>
        <dbReference type="PROSITE" id="PS51779"/>
    </source>
</evidence>
<dbReference type="KEGG" id="cprv:CYPRO_3283"/>
<evidence type="ECO:0000256" key="1">
    <source>
        <dbReference type="ARBA" id="ARBA00004370"/>
    </source>
</evidence>
<dbReference type="PANTHER" id="PTHR12815">
    <property type="entry name" value="SORTING AND ASSEMBLY MACHINERY SAMM50 PROTEIN FAMILY MEMBER"/>
    <property type="match status" value="1"/>
</dbReference>
<evidence type="ECO:0000313" key="7">
    <source>
        <dbReference type="Proteomes" id="UP000254808"/>
    </source>
</evidence>
<keyword evidence="7" id="KW-1185">Reference proteome</keyword>
<keyword evidence="2" id="KW-1134">Transmembrane beta strand</keyword>
<evidence type="ECO:0000313" key="6">
    <source>
        <dbReference type="EMBL" id="AXJ02516.1"/>
    </source>
</evidence>
<dbReference type="GO" id="GO:0019867">
    <property type="term" value="C:outer membrane"/>
    <property type="evidence" value="ECO:0007669"/>
    <property type="project" value="InterPro"/>
</dbReference>
<dbReference type="Pfam" id="PF01103">
    <property type="entry name" value="Omp85"/>
    <property type="match status" value="1"/>
</dbReference>
<dbReference type="AlphaFoldDB" id="A0A345UPW4"/>
<dbReference type="Gene3D" id="3.10.20.310">
    <property type="entry name" value="membrane protein fhac"/>
    <property type="match status" value="2"/>
</dbReference>
<dbReference type="InterPro" id="IPR010827">
    <property type="entry name" value="BamA/TamA_POTRA"/>
</dbReference>
<dbReference type="InterPro" id="IPR039910">
    <property type="entry name" value="D15-like"/>
</dbReference>